<organism evidence="1">
    <name type="scientific">Anguilla anguilla</name>
    <name type="common">European freshwater eel</name>
    <name type="synonym">Muraena anguilla</name>
    <dbReference type="NCBI Taxonomy" id="7936"/>
    <lineage>
        <taxon>Eukaryota</taxon>
        <taxon>Metazoa</taxon>
        <taxon>Chordata</taxon>
        <taxon>Craniata</taxon>
        <taxon>Vertebrata</taxon>
        <taxon>Euteleostomi</taxon>
        <taxon>Actinopterygii</taxon>
        <taxon>Neopterygii</taxon>
        <taxon>Teleostei</taxon>
        <taxon>Anguilliformes</taxon>
        <taxon>Anguillidae</taxon>
        <taxon>Anguilla</taxon>
    </lineage>
</organism>
<sequence>MLFKLKKACLTWTRKPRSLTGVDFVPLFGYPGRKTNVNVMFDAMHITQISPG</sequence>
<name>A0A0E9SYD4_ANGAN</name>
<dbReference type="EMBL" id="GBXM01062271">
    <property type="protein sequence ID" value="JAH46306.1"/>
    <property type="molecule type" value="Transcribed_RNA"/>
</dbReference>
<accession>A0A0E9SYD4</accession>
<proteinExistence type="predicted"/>
<protein>
    <submittedName>
        <fullName evidence="1">Uncharacterized protein</fullName>
    </submittedName>
</protein>
<reference evidence="1" key="2">
    <citation type="journal article" date="2015" name="Fish Shellfish Immunol.">
        <title>Early steps in the European eel (Anguilla anguilla)-Vibrio vulnificus interaction in the gills: Role of the RtxA13 toxin.</title>
        <authorList>
            <person name="Callol A."/>
            <person name="Pajuelo D."/>
            <person name="Ebbesson L."/>
            <person name="Teles M."/>
            <person name="MacKenzie S."/>
            <person name="Amaro C."/>
        </authorList>
    </citation>
    <scope>NUCLEOTIDE SEQUENCE</scope>
</reference>
<reference evidence="1" key="1">
    <citation type="submission" date="2014-11" db="EMBL/GenBank/DDBJ databases">
        <authorList>
            <person name="Amaro Gonzalez C."/>
        </authorList>
    </citation>
    <scope>NUCLEOTIDE SEQUENCE</scope>
</reference>
<evidence type="ECO:0000313" key="1">
    <source>
        <dbReference type="EMBL" id="JAH46306.1"/>
    </source>
</evidence>
<dbReference type="AlphaFoldDB" id="A0A0E9SYD4"/>